<dbReference type="EMBL" id="MT143160">
    <property type="protein sequence ID" value="QJA93574.1"/>
    <property type="molecule type" value="Genomic_DNA"/>
</dbReference>
<name>A0A6M3LJR8_9ZZZZ</name>
<dbReference type="AlphaFoldDB" id="A0A6M3LJR8"/>
<gene>
    <name evidence="1" type="ORF">MM415B04183_0007</name>
</gene>
<accession>A0A6M3LJR8</accession>
<evidence type="ECO:0000313" key="1">
    <source>
        <dbReference type="EMBL" id="QJA93574.1"/>
    </source>
</evidence>
<sequence length="59" mass="6930">MELTSVQQSEILRLRQYYPYRIIIGIINKDTKEFMASAVTNMRIPNKLAREGHEVFVCN</sequence>
<proteinExistence type="predicted"/>
<organism evidence="1">
    <name type="scientific">viral metagenome</name>
    <dbReference type="NCBI Taxonomy" id="1070528"/>
    <lineage>
        <taxon>unclassified sequences</taxon>
        <taxon>metagenomes</taxon>
        <taxon>organismal metagenomes</taxon>
    </lineage>
</organism>
<protein>
    <submittedName>
        <fullName evidence="1">Uncharacterized protein</fullName>
    </submittedName>
</protein>
<reference evidence="1" key="1">
    <citation type="submission" date="2020-03" db="EMBL/GenBank/DDBJ databases">
        <title>The deep terrestrial virosphere.</title>
        <authorList>
            <person name="Holmfeldt K."/>
            <person name="Nilsson E."/>
            <person name="Simone D."/>
            <person name="Lopez-Fernandez M."/>
            <person name="Wu X."/>
            <person name="de Brujin I."/>
            <person name="Lundin D."/>
            <person name="Andersson A."/>
            <person name="Bertilsson S."/>
            <person name="Dopson M."/>
        </authorList>
    </citation>
    <scope>NUCLEOTIDE SEQUENCE</scope>
    <source>
        <strain evidence="1">MM415B04183</strain>
    </source>
</reference>